<proteinExistence type="predicted"/>
<accession>A0A437DL23</accession>
<keyword evidence="3" id="KW-1185">Reference proteome</keyword>
<evidence type="ECO:0000313" key="2">
    <source>
        <dbReference type="EMBL" id="RVE75540.1"/>
    </source>
</evidence>
<dbReference type="EMBL" id="CM012438">
    <property type="protein sequence ID" value="RVE75540.1"/>
    <property type="molecule type" value="Genomic_DNA"/>
</dbReference>
<feature type="compositionally biased region" description="Acidic residues" evidence="1">
    <location>
        <begin position="50"/>
        <end position="59"/>
    </location>
</feature>
<evidence type="ECO:0000256" key="1">
    <source>
        <dbReference type="SAM" id="MobiDB-lite"/>
    </source>
</evidence>
<organism evidence="2 3">
    <name type="scientific">Oryzias javanicus</name>
    <name type="common">Javanese ricefish</name>
    <name type="synonym">Aplocheilus javanicus</name>
    <dbReference type="NCBI Taxonomy" id="123683"/>
    <lineage>
        <taxon>Eukaryota</taxon>
        <taxon>Metazoa</taxon>
        <taxon>Chordata</taxon>
        <taxon>Craniata</taxon>
        <taxon>Vertebrata</taxon>
        <taxon>Euteleostomi</taxon>
        <taxon>Actinopterygii</taxon>
        <taxon>Neopterygii</taxon>
        <taxon>Teleostei</taxon>
        <taxon>Neoteleostei</taxon>
        <taxon>Acanthomorphata</taxon>
        <taxon>Ovalentaria</taxon>
        <taxon>Atherinomorphae</taxon>
        <taxon>Beloniformes</taxon>
        <taxon>Adrianichthyidae</taxon>
        <taxon>Oryziinae</taxon>
        <taxon>Oryzias</taxon>
    </lineage>
</organism>
<reference evidence="2 3" key="2">
    <citation type="submission" date="2019-01" db="EMBL/GenBank/DDBJ databases">
        <title>A chromosome length genome reference of the Java medaka (oryzias javanicus).</title>
        <authorList>
            <person name="Herpin A."/>
            <person name="Takehana Y."/>
            <person name="Naruse K."/>
            <person name="Ansai S."/>
            <person name="Kawaguchi M."/>
        </authorList>
    </citation>
    <scope>NUCLEOTIDE SEQUENCE [LARGE SCALE GENOMIC DNA]</scope>
    <source>
        <strain evidence="2">RS831</strain>
        <tissue evidence="2">Whole body</tissue>
    </source>
</reference>
<gene>
    <name evidence="2" type="ORF">OJAV_G00017700</name>
</gene>
<feature type="compositionally biased region" description="Polar residues" evidence="1">
    <location>
        <begin position="24"/>
        <end position="33"/>
    </location>
</feature>
<dbReference type="Proteomes" id="UP000283210">
    <property type="component" value="Chromosome 2"/>
</dbReference>
<evidence type="ECO:0000313" key="3">
    <source>
        <dbReference type="Proteomes" id="UP000283210"/>
    </source>
</evidence>
<name>A0A437DL23_ORYJA</name>
<reference evidence="2 3" key="1">
    <citation type="submission" date="2018-11" db="EMBL/GenBank/DDBJ databases">
        <authorList>
            <person name="Lopez-Roques C."/>
            <person name="Donnadieu C."/>
            <person name="Bouchez O."/>
            <person name="Klopp C."/>
            <person name="Cabau C."/>
            <person name="Zahm M."/>
        </authorList>
    </citation>
    <scope>NUCLEOTIDE SEQUENCE [LARGE SCALE GENOMIC DNA]</scope>
    <source>
        <strain evidence="2">RS831</strain>
        <tissue evidence="2">Whole body</tissue>
    </source>
</reference>
<dbReference type="AlphaFoldDB" id="A0A437DL23"/>
<feature type="region of interest" description="Disordered" evidence="1">
    <location>
        <begin position="24"/>
        <end position="76"/>
    </location>
</feature>
<protein>
    <submittedName>
        <fullName evidence="2">Uncharacterized protein</fullName>
    </submittedName>
</protein>
<sequence length="76" mass="8731">MLFTEPVRCWSLFRDFQTEDLQQLKPQRSSCVNQRAPPSRSEATDQPDCLGEDEDPAELSDDRHSLWQLVPNGKSP</sequence>